<keyword evidence="1" id="KW-0175">Coiled coil</keyword>
<dbReference type="OrthoDB" id="9812006at2"/>
<name>A0A516H2W5_9PROT</name>
<dbReference type="Pfam" id="PF09361">
    <property type="entry name" value="Phasin_2"/>
    <property type="match status" value="1"/>
</dbReference>
<dbReference type="Proteomes" id="UP000317496">
    <property type="component" value="Chromosome"/>
</dbReference>
<dbReference type="NCBIfam" id="TIGR01841">
    <property type="entry name" value="phasin"/>
    <property type="match status" value="1"/>
</dbReference>
<organism evidence="3 4">
    <name type="scientific">Ferrovibrio terrae</name>
    <dbReference type="NCBI Taxonomy" id="2594003"/>
    <lineage>
        <taxon>Bacteria</taxon>
        <taxon>Pseudomonadati</taxon>
        <taxon>Pseudomonadota</taxon>
        <taxon>Alphaproteobacteria</taxon>
        <taxon>Rhodospirillales</taxon>
        <taxon>Rhodospirillaceae</taxon>
        <taxon>Ferrovibrio</taxon>
    </lineage>
</organism>
<reference evidence="3 4" key="1">
    <citation type="submission" date="2019-07" db="EMBL/GenBank/DDBJ databases">
        <title>Genome sequencing for Ferrovibrio sp. K5.</title>
        <authorList>
            <person name="Park S.-J."/>
        </authorList>
    </citation>
    <scope>NUCLEOTIDE SEQUENCE [LARGE SCALE GENOMIC DNA]</scope>
    <source>
        <strain evidence="3 4">K5</strain>
    </source>
</reference>
<evidence type="ECO:0000256" key="1">
    <source>
        <dbReference type="SAM" id="Coils"/>
    </source>
</evidence>
<proteinExistence type="predicted"/>
<accession>A0A516H2W5</accession>
<dbReference type="InterPro" id="IPR010127">
    <property type="entry name" value="Phasin_subfam-1"/>
</dbReference>
<evidence type="ECO:0000313" key="3">
    <source>
        <dbReference type="EMBL" id="QDO98121.1"/>
    </source>
</evidence>
<dbReference type="EMBL" id="CP041636">
    <property type="protein sequence ID" value="QDO98121.1"/>
    <property type="molecule type" value="Genomic_DNA"/>
</dbReference>
<gene>
    <name evidence="3" type="ORF">FNB15_12945</name>
</gene>
<evidence type="ECO:0000313" key="4">
    <source>
        <dbReference type="Proteomes" id="UP000317496"/>
    </source>
</evidence>
<feature type="coiled-coil region" evidence="1">
    <location>
        <begin position="89"/>
        <end position="119"/>
    </location>
</feature>
<protein>
    <submittedName>
        <fullName evidence="3">Phasin family protein</fullName>
    </submittedName>
</protein>
<sequence>MSKTTENPFASFDLSKMFADMKLPGLDPAALAAAQQKNFEALTAANKRAYEGYQALAKRQGEIFKENMEELAGMLKGATPGAAADLNPAKQAEVVRVAAEKALANLRELSEMLAKTNTEAFDLVNKRLHENMEEMRKHLPTAK</sequence>
<evidence type="ECO:0000259" key="2">
    <source>
        <dbReference type="Pfam" id="PF09361"/>
    </source>
</evidence>
<dbReference type="InterPro" id="IPR018968">
    <property type="entry name" value="Phasin"/>
</dbReference>
<dbReference type="AlphaFoldDB" id="A0A516H2W5"/>
<feature type="domain" description="Phasin" evidence="2">
    <location>
        <begin position="31"/>
        <end position="127"/>
    </location>
</feature>
<dbReference type="KEGG" id="fer:FNB15_12945"/>
<keyword evidence="4" id="KW-1185">Reference proteome</keyword>
<dbReference type="RefSeq" id="WP_144069102.1">
    <property type="nucleotide sequence ID" value="NZ_CP041636.1"/>
</dbReference>